<keyword evidence="5 7" id="KW-1133">Transmembrane helix</keyword>
<dbReference type="GO" id="GO:0045454">
    <property type="term" value="P:cell redox homeostasis"/>
    <property type="evidence" value="ECO:0007669"/>
    <property type="project" value="InterPro"/>
</dbReference>
<dbReference type="InterPro" id="IPR039421">
    <property type="entry name" value="Type_1_exporter"/>
</dbReference>
<keyword evidence="3" id="KW-0547">Nucleotide-binding</keyword>
<gene>
    <name evidence="9" type="primary">cydC</name>
    <name evidence="9" type="ORF">HF878_00120</name>
</gene>
<dbReference type="InterPro" id="IPR014223">
    <property type="entry name" value="ABC_CydC/D"/>
</dbReference>
<evidence type="ECO:0000256" key="3">
    <source>
        <dbReference type="ARBA" id="ARBA00022741"/>
    </source>
</evidence>
<dbReference type="InterPro" id="IPR036640">
    <property type="entry name" value="ABC1_TM_sf"/>
</dbReference>
<evidence type="ECO:0000256" key="6">
    <source>
        <dbReference type="ARBA" id="ARBA00023136"/>
    </source>
</evidence>
<name>A0A848B103_9FIRM</name>
<feature type="transmembrane region" description="Helical" evidence="7">
    <location>
        <begin position="127"/>
        <end position="147"/>
    </location>
</feature>
<evidence type="ECO:0000256" key="2">
    <source>
        <dbReference type="ARBA" id="ARBA00022692"/>
    </source>
</evidence>
<dbReference type="PANTHER" id="PTHR24221:SF590">
    <property type="entry name" value="COMPONENT LINKED WITH THE ASSEMBLY OF CYTOCHROME' TRANSPORT TRANSMEMBRANE ATP-BINDING PROTEIN ABC TRANSPORTER CYDD-RELATED"/>
    <property type="match status" value="1"/>
</dbReference>
<dbReference type="Proteomes" id="UP000543804">
    <property type="component" value="Unassembled WGS sequence"/>
</dbReference>
<dbReference type="InterPro" id="IPR003439">
    <property type="entry name" value="ABC_transporter-like_ATP-bd"/>
</dbReference>
<comment type="caution">
    <text evidence="9">The sequence shown here is derived from an EMBL/GenBank/DDBJ whole genome shotgun (WGS) entry which is preliminary data.</text>
</comment>
<feature type="transmembrane region" description="Helical" evidence="7">
    <location>
        <begin position="48"/>
        <end position="70"/>
    </location>
</feature>
<dbReference type="Gene3D" id="1.20.1560.10">
    <property type="entry name" value="ABC transporter type 1, transmembrane domain"/>
    <property type="match status" value="1"/>
</dbReference>
<dbReference type="Pfam" id="PF00005">
    <property type="entry name" value="ABC_tran"/>
    <property type="match status" value="1"/>
</dbReference>
<dbReference type="GO" id="GO:0005886">
    <property type="term" value="C:plasma membrane"/>
    <property type="evidence" value="ECO:0007669"/>
    <property type="project" value="UniProtKB-SubCell"/>
</dbReference>
<evidence type="ECO:0000313" key="10">
    <source>
        <dbReference type="Proteomes" id="UP000543804"/>
    </source>
</evidence>
<protein>
    <submittedName>
        <fullName evidence="9">Thiol reductant ABC exporter subunit CydC</fullName>
    </submittedName>
</protein>
<dbReference type="GO" id="GO:0034775">
    <property type="term" value="P:glutathione transmembrane transport"/>
    <property type="evidence" value="ECO:0007669"/>
    <property type="project" value="InterPro"/>
</dbReference>
<evidence type="ECO:0000256" key="5">
    <source>
        <dbReference type="ARBA" id="ARBA00022989"/>
    </source>
</evidence>
<dbReference type="SMART" id="SM00382">
    <property type="entry name" value="AAA"/>
    <property type="match status" value="1"/>
</dbReference>
<dbReference type="GO" id="GO:0042626">
    <property type="term" value="F:ATPase-coupled transmembrane transporter activity"/>
    <property type="evidence" value="ECO:0007669"/>
    <property type="project" value="InterPro"/>
</dbReference>
<keyword evidence="2 7" id="KW-0812">Transmembrane</keyword>
<evidence type="ECO:0000313" key="9">
    <source>
        <dbReference type="EMBL" id="NMD97890.1"/>
    </source>
</evidence>
<feature type="transmembrane region" description="Helical" evidence="7">
    <location>
        <begin position="153"/>
        <end position="174"/>
    </location>
</feature>
<evidence type="ECO:0000256" key="7">
    <source>
        <dbReference type="SAM" id="Phobius"/>
    </source>
</evidence>
<dbReference type="AlphaFoldDB" id="A0A848B103"/>
<keyword evidence="10" id="KW-1185">Reference proteome</keyword>
<dbReference type="Gene3D" id="3.40.50.300">
    <property type="entry name" value="P-loop containing nucleotide triphosphate hydrolases"/>
    <property type="match status" value="1"/>
</dbReference>
<dbReference type="GO" id="GO:0005524">
    <property type="term" value="F:ATP binding"/>
    <property type="evidence" value="ECO:0007669"/>
    <property type="project" value="UniProtKB-KW"/>
</dbReference>
<sequence length="545" mass="56811">MTCLLRLLSLVPPCTLAPVLLVSLLSLALGIGLLGASAWLIASAALEPPLYTLAIGITCVRACGLGRAVFRYLERFLSHRAAFSGLTRIRLTLFDRAAALLPLAAGPARQGAFLYDLLTGADALRDFFVRALLPPVAVGSATGLLAAPLARLLGTSGLLLPLLFALRLCLPLVAEKNGEQQRRAHGSAYRSLLLDMTEGRAELAAADSRPACARLTSSARALLASDCRAACRAADADARAAIMDAVLLLLLLALLAPHVSAGDISGVTLAVLLLVLQALLSAWSTLPDAMRQLRQSLAAARRLLPDAAEPTAEQPTGSRPAVPAVQTARSAVLLRAAHLSFSYPGRAPVFSDLSFTLRRGEHTAIVGASGAGKTTLALLLLGVWPPAHGTIALGGTPYPALPPAAITRAIAALPQGSVLFCHSIRENFRRYRPHASATDIRAALRTACLEDVVRALPGGIDAPLGPDACHLSGGQRCRLLTALALAGDEPVLLLDEPTAGLDAATAARLLDALFAHAKATGRTLLVITHARAILPRFAQVLSLSP</sequence>
<evidence type="ECO:0000256" key="1">
    <source>
        <dbReference type="ARBA" id="ARBA00004651"/>
    </source>
</evidence>
<dbReference type="InterPro" id="IPR027417">
    <property type="entry name" value="P-loop_NTPase"/>
</dbReference>
<dbReference type="RefSeq" id="WP_170076828.1">
    <property type="nucleotide sequence ID" value="NZ_JABAFA010000001.1"/>
</dbReference>
<evidence type="ECO:0000256" key="4">
    <source>
        <dbReference type="ARBA" id="ARBA00022840"/>
    </source>
</evidence>
<organism evidence="9 10">
    <name type="scientific">Selenomonas bovis</name>
    <dbReference type="NCBI Taxonomy" id="416586"/>
    <lineage>
        <taxon>Bacteria</taxon>
        <taxon>Bacillati</taxon>
        <taxon>Bacillota</taxon>
        <taxon>Negativicutes</taxon>
        <taxon>Selenomonadales</taxon>
        <taxon>Selenomonadaceae</taxon>
        <taxon>Selenomonas</taxon>
    </lineage>
</organism>
<reference evidence="9 10" key="1">
    <citation type="submission" date="2020-04" db="EMBL/GenBank/DDBJ databases">
        <authorList>
            <person name="Hitch T.C.A."/>
            <person name="Wylensek D."/>
            <person name="Clavel T."/>
        </authorList>
    </citation>
    <scope>NUCLEOTIDE SEQUENCE [LARGE SCALE GENOMIC DNA]</scope>
    <source>
        <strain evidence="9 10">PG-130-P53-12</strain>
    </source>
</reference>
<feature type="transmembrane region" description="Helical" evidence="7">
    <location>
        <begin position="20"/>
        <end position="42"/>
    </location>
</feature>
<feature type="transmembrane region" description="Helical" evidence="7">
    <location>
        <begin position="241"/>
        <end position="260"/>
    </location>
</feature>
<dbReference type="GO" id="GO:0016887">
    <property type="term" value="F:ATP hydrolysis activity"/>
    <property type="evidence" value="ECO:0007669"/>
    <property type="project" value="InterPro"/>
</dbReference>
<dbReference type="CDD" id="cd03228">
    <property type="entry name" value="ABCC_MRP_Like"/>
    <property type="match status" value="1"/>
</dbReference>
<feature type="transmembrane region" description="Helical" evidence="7">
    <location>
        <begin position="266"/>
        <end position="286"/>
    </location>
</feature>
<dbReference type="InterPro" id="IPR003593">
    <property type="entry name" value="AAA+_ATPase"/>
</dbReference>
<feature type="domain" description="ABC transporter" evidence="8">
    <location>
        <begin position="334"/>
        <end position="543"/>
    </location>
</feature>
<dbReference type="PANTHER" id="PTHR24221">
    <property type="entry name" value="ATP-BINDING CASSETTE SUB-FAMILY B"/>
    <property type="match status" value="1"/>
</dbReference>
<keyword evidence="6 7" id="KW-0472">Membrane</keyword>
<dbReference type="SUPFAM" id="SSF90123">
    <property type="entry name" value="ABC transporter transmembrane region"/>
    <property type="match status" value="1"/>
</dbReference>
<dbReference type="NCBIfam" id="TIGR02868">
    <property type="entry name" value="CydC"/>
    <property type="match status" value="1"/>
</dbReference>
<keyword evidence="4" id="KW-0067">ATP-binding</keyword>
<evidence type="ECO:0000259" key="8">
    <source>
        <dbReference type="PROSITE" id="PS50893"/>
    </source>
</evidence>
<dbReference type="SUPFAM" id="SSF52540">
    <property type="entry name" value="P-loop containing nucleoside triphosphate hydrolases"/>
    <property type="match status" value="1"/>
</dbReference>
<dbReference type="PROSITE" id="PS50893">
    <property type="entry name" value="ABC_TRANSPORTER_2"/>
    <property type="match status" value="1"/>
</dbReference>
<accession>A0A848B103</accession>
<comment type="subcellular location">
    <subcellularLocation>
        <location evidence="1">Cell membrane</location>
        <topology evidence="1">Multi-pass membrane protein</topology>
    </subcellularLocation>
</comment>
<proteinExistence type="predicted"/>
<dbReference type="EMBL" id="JABAFA010000001">
    <property type="protein sequence ID" value="NMD97890.1"/>
    <property type="molecule type" value="Genomic_DNA"/>
</dbReference>